<accession>A0ABV8AZM7</accession>
<name>A0ABV8AZM7_9BACI</name>
<keyword evidence="2" id="KW-1185">Reference proteome</keyword>
<gene>
    <name evidence="1" type="ORF">ACFOU2_02185</name>
</gene>
<sequence length="148" mass="18004">MTTMYKPNTENLNFHEKIQKELSSYIEKAINENGSVAERVVENSYFLMNDTWNINFIGSIENFKEQYDNHRCNYKNLRFFTNNPSVNLEFKYMFYNKLFKDEWSITTIYTDKARFLSRLIEFLNEKYPNLSSLLDLNVEETERKWVLW</sequence>
<organism evidence="1 2">
    <name type="scientific">Bacillus songklensis</name>
    <dbReference type="NCBI Taxonomy" id="1069116"/>
    <lineage>
        <taxon>Bacteria</taxon>
        <taxon>Bacillati</taxon>
        <taxon>Bacillota</taxon>
        <taxon>Bacilli</taxon>
        <taxon>Bacillales</taxon>
        <taxon>Bacillaceae</taxon>
        <taxon>Bacillus</taxon>
    </lineage>
</organism>
<dbReference type="RefSeq" id="WP_377911841.1">
    <property type="nucleotide sequence ID" value="NZ_JBHRZT010000013.1"/>
</dbReference>
<comment type="caution">
    <text evidence="1">The sequence shown here is derived from an EMBL/GenBank/DDBJ whole genome shotgun (WGS) entry which is preliminary data.</text>
</comment>
<protein>
    <submittedName>
        <fullName evidence="1">Transposase</fullName>
    </submittedName>
</protein>
<evidence type="ECO:0000313" key="2">
    <source>
        <dbReference type="Proteomes" id="UP001595752"/>
    </source>
</evidence>
<evidence type="ECO:0000313" key="1">
    <source>
        <dbReference type="EMBL" id="MFC3882396.1"/>
    </source>
</evidence>
<dbReference type="EMBL" id="JBHRZT010000013">
    <property type="protein sequence ID" value="MFC3882396.1"/>
    <property type="molecule type" value="Genomic_DNA"/>
</dbReference>
<reference evidence="2" key="1">
    <citation type="journal article" date="2019" name="Int. J. Syst. Evol. Microbiol.">
        <title>The Global Catalogue of Microorganisms (GCM) 10K type strain sequencing project: providing services to taxonomists for standard genome sequencing and annotation.</title>
        <authorList>
            <consortium name="The Broad Institute Genomics Platform"/>
            <consortium name="The Broad Institute Genome Sequencing Center for Infectious Disease"/>
            <person name="Wu L."/>
            <person name="Ma J."/>
        </authorList>
    </citation>
    <scope>NUCLEOTIDE SEQUENCE [LARGE SCALE GENOMIC DNA]</scope>
    <source>
        <strain evidence="2">CCUG 61889</strain>
    </source>
</reference>
<proteinExistence type="predicted"/>
<dbReference type="Proteomes" id="UP001595752">
    <property type="component" value="Unassembled WGS sequence"/>
</dbReference>